<name>A0A6J5MUI5_9CAUD</name>
<dbReference type="EMBL" id="LR796497">
    <property type="protein sequence ID" value="CAB4148783.1"/>
    <property type="molecule type" value="Genomic_DNA"/>
</dbReference>
<gene>
    <name evidence="1" type="ORF">UFOVP532_29</name>
</gene>
<sequence>MKARILNTEFKGIYTDEFIQDNLSNIINGQLVSEWEITEILPTELELKFLNLKFDGLVYFEGATIEEIQEAENAKKQVQNLEIYNELLLTDWYVVRFVETGISIPTEILAERQAIRNRYKIL</sequence>
<evidence type="ECO:0000313" key="1">
    <source>
        <dbReference type="EMBL" id="CAB4148783.1"/>
    </source>
</evidence>
<accession>A0A6J5MUI5</accession>
<organism evidence="1">
    <name type="scientific">uncultured Caudovirales phage</name>
    <dbReference type="NCBI Taxonomy" id="2100421"/>
    <lineage>
        <taxon>Viruses</taxon>
        <taxon>Duplodnaviria</taxon>
        <taxon>Heunggongvirae</taxon>
        <taxon>Uroviricota</taxon>
        <taxon>Caudoviricetes</taxon>
        <taxon>Peduoviridae</taxon>
        <taxon>Maltschvirus</taxon>
        <taxon>Maltschvirus maltsch</taxon>
    </lineage>
</organism>
<protein>
    <submittedName>
        <fullName evidence="1">Uncharacterized protein</fullName>
    </submittedName>
</protein>
<reference evidence="1" key="1">
    <citation type="submission" date="2020-04" db="EMBL/GenBank/DDBJ databases">
        <authorList>
            <person name="Chiriac C."/>
            <person name="Salcher M."/>
            <person name="Ghai R."/>
            <person name="Kavagutti S V."/>
        </authorList>
    </citation>
    <scope>NUCLEOTIDE SEQUENCE</scope>
</reference>
<proteinExistence type="predicted"/>